<keyword evidence="3" id="KW-1185">Reference proteome</keyword>
<dbReference type="InterPro" id="IPR013325">
    <property type="entry name" value="RNA_pol_sigma_r2"/>
</dbReference>
<dbReference type="AlphaFoldDB" id="A0A5C6YZ88"/>
<dbReference type="RefSeq" id="WP_111845762.1">
    <property type="nucleotide sequence ID" value="NZ_UEGI01000025.1"/>
</dbReference>
<evidence type="ECO:0000313" key="3">
    <source>
        <dbReference type="Proteomes" id="UP000321497"/>
    </source>
</evidence>
<feature type="domain" description="RNA polymerase sigma-70 region 2" evidence="1">
    <location>
        <begin position="20"/>
        <end position="89"/>
    </location>
</feature>
<accession>A0A5C6YZ88</accession>
<reference evidence="2 3" key="1">
    <citation type="submission" date="2019-08" db="EMBL/GenBank/DDBJ databases">
        <title>Genome of Aequorivita antarctica SW49 (type strain).</title>
        <authorList>
            <person name="Bowman J.P."/>
        </authorList>
    </citation>
    <scope>NUCLEOTIDE SEQUENCE [LARGE SCALE GENOMIC DNA]</scope>
    <source>
        <strain evidence="2 3">SW49</strain>
    </source>
</reference>
<organism evidence="2 3">
    <name type="scientific">Aequorivita antarctica</name>
    <dbReference type="NCBI Taxonomy" id="153266"/>
    <lineage>
        <taxon>Bacteria</taxon>
        <taxon>Pseudomonadati</taxon>
        <taxon>Bacteroidota</taxon>
        <taxon>Flavobacteriia</taxon>
        <taxon>Flavobacteriales</taxon>
        <taxon>Flavobacteriaceae</taxon>
        <taxon>Aequorivita</taxon>
    </lineage>
</organism>
<proteinExistence type="predicted"/>
<comment type="caution">
    <text evidence="2">The sequence shown here is derived from an EMBL/GenBank/DDBJ whole genome shotgun (WGS) entry which is preliminary data.</text>
</comment>
<dbReference type="InterPro" id="IPR007627">
    <property type="entry name" value="RNA_pol_sigma70_r2"/>
</dbReference>
<dbReference type="GO" id="GO:0006352">
    <property type="term" value="P:DNA-templated transcription initiation"/>
    <property type="evidence" value="ECO:0007669"/>
    <property type="project" value="InterPro"/>
</dbReference>
<sequence>MKDSLLDDLKGENNFAFGTLYQNHFDTVKYFVLKNNGSTDDADDVFQDTMLVLVEKMRMDNFVLTASIKTYIVAISKNIWFKKLRNAGREIAFENMHESNFYEEINIDIEREKTYADKMKGYMLKITDHCSRLINDLFYKGKELAEIQTQYGYTTRHNAVNQKHKCISQIRKIKEQEEKQKNNL</sequence>
<dbReference type="Gene3D" id="1.10.1740.10">
    <property type="match status" value="1"/>
</dbReference>
<dbReference type="OrthoDB" id="1163416at2"/>
<gene>
    <name evidence="2" type="ORF">ESU54_10395</name>
</gene>
<dbReference type="GO" id="GO:0003700">
    <property type="term" value="F:DNA-binding transcription factor activity"/>
    <property type="evidence" value="ECO:0007669"/>
    <property type="project" value="InterPro"/>
</dbReference>
<dbReference type="EMBL" id="VORT01000006">
    <property type="protein sequence ID" value="TXD73053.1"/>
    <property type="molecule type" value="Genomic_DNA"/>
</dbReference>
<dbReference type="SUPFAM" id="SSF88946">
    <property type="entry name" value="Sigma2 domain of RNA polymerase sigma factors"/>
    <property type="match status" value="1"/>
</dbReference>
<evidence type="ECO:0000259" key="1">
    <source>
        <dbReference type="Pfam" id="PF04542"/>
    </source>
</evidence>
<dbReference type="Proteomes" id="UP000321497">
    <property type="component" value="Unassembled WGS sequence"/>
</dbReference>
<name>A0A5C6YZ88_9FLAO</name>
<protein>
    <submittedName>
        <fullName evidence="2">Sigma-70 family RNA polymerase sigma factor</fullName>
    </submittedName>
</protein>
<dbReference type="Pfam" id="PF04542">
    <property type="entry name" value="Sigma70_r2"/>
    <property type="match status" value="1"/>
</dbReference>
<evidence type="ECO:0000313" key="2">
    <source>
        <dbReference type="EMBL" id="TXD73053.1"/>
    </source>
</evidence>